<dbReference type="Proteomes" id="UP000316855">
    <property type="component" value="Chromosome"/>
</dbReference>
<accession>A0A517VDM1</accession>
<evidence type="ECO:0000313" key="3">
    <source>
        <dbReference type="Proteomes" id="UP000316855"/>
    </source>
</evidence>
<dbReference type="EMBL" id="CP036343">
    <property type="protein sequence ID" value="QDT91106.1"/>
    <property type="molecule type" value="Genomic_DNA"/>
</dbReference>
<name>A0A517VDM1_9PLAN</name>
<dbReference type="PANTHER" id="PTHR30273">
    <property type="entry name" value="PERIPLASMIC SIGNAL SENSOR AND SIGMA FACTOR ACTIVATOR FECR-RELATED"/>
    <property type="match status" value="1"/>
</dbReference>
<keyword evidence="3" id="KW-1185">Reference proteome</keyword>
<dbReference type="PANTHER" id="PTHR30273:SF2">
    <property type="entry name" value="PROTEIN FECR"/>
    <property type="match status" value="1"/>
</dbReference>
<proteinExistence type="predicted"/>
<dbReference type="OrthoDB" id="255678at2"/>
<dbReference type="GO" id="GO:0016989">
    <property type="term" value="F:sigma factor antagonist activity"/>
    <property type="evidence" value="ECO:0007669"/>
    <property type="project" value="TreeGrafter"/>
</dbReference>
<dbReference type="KEGG" id="gax:Pan161_27610"/>
<dbReference type="AlphaFoldDB" id="A0A517VDM1"/>
<protein>
    <submittedName>
        <fullName evidence="2">FecR protein</fullName>
    </submittedName>
</protein>
<organism evidence="2 3">
    <name type="scientific">Gimesia algae</name>
    <dbReference type="NCBI Taxonomy" id="2527971"/>
    <lineage>
        <taxon>Bacteria</taxon>
        <taxon>Pseudomonadati</taxon>
        <taxon>Planctomycetota</taxon>
        <taxon>Planctomycetia</taxon>
        <taxon>Planctomycetales</taxon>
        <taxon>Planctomycetaceae</taxon>
        <taxon>Gimesia</taxon>
    </lineage>
</organism>
<evidence type="ECO:0000256" key="1">
    <source>
        <dbReference type="SAM" id="MobiDB-lite"/>
    </source>
</evidence>
<dbReference type="InterPro" id="IPR012373">
    <property type="entry name" value="Ferrdict_sens_TM"/>
</dbReference>
<dbReference type="RefSeq" id="WP_145227713.1">
    <property type="nucleotide sequence ID" value="NZ_CP036343.1"/>
</dbReference>
<feature type="region of interest" description="Disordered" evidence="1">
    <location>
        <begin position="349"/>
        <end position="372"/>
    </location>
</feature>
<reference evidence="2 3" key="1">
    <citation type="submission" date="2019-02" db="EMBL/GenBank/DDBJ databases">
        <title>Deep-cultivation of Planctomycetes and their phenomic and genomic characterization uncovers novel biology.</title>
        <authorList>
            <person name="Wiegand S."/>
            <person name="Jogler M."/>
            <person name="Boedeker C."/>
            <person name="Pinto D."/>
            <person name="Vollmers J."/>
            <person name="Rivas-Marin E."/>
            <person name="Kohn T."/>
            <person name="Peeters S.H."/>
            <person name="Heuer A."/>
            <person name="Rast P."/>
            <person name="Oberbeckmann S."/>
            <person name="Bunk B."/>
            <person name="Jeske O."/>
            <person name="Meyerdierks A."/>
            <person name="Storesund J.E."/>
            <person name="Kallscheuer N."/>
            <person name="Luecker S."/>
            <person name="Lage O.M."/>
            <person name="Pohl T."/>
            <person name="Merkel B.J."/>
            <person name="Hornburger P."/>
            <person name="Mueller R.-W."/>
            <person name="Bruemmer F."/>
            <person name="Labrenz M."/>
            <person name="Spormann A.M."/>
            <person name="Op den Camp H."/>
            <person name="Overmann J."/>
            <person name="Amann R."/>
            <person name="Jetten M.S.M."/>
            <person name="Mascher T."/>
            <person name="Medema M.H."/>
            <person name="Devos D.P."/>
            <person name="Kaster A.-K."/>
            <person name="Ovreas L."/>
            <person name="Rohde M."/>
            <person name="Galperin M.Y."/>
            <person name="Jogler C."/>
        </authorList>
    </citation>
    <scope>NUCLEOTIDE SEQUENCE [LARGE SCALE GENOMIC DNA]</scope>
    <source>
        <strain evidence="2 3">Pan161</strain>
    </source>
</reference>
<sequence>MSIQELPPEFEQLLNQLLNSQDGDFTAEEFAAFQNYLVVHPQALQHYFEYLDIDSGIQPDMLERLKELEEKSMEEPEPVPPLTPAPLITHEAPPARQPAFFNYALVAAASMLIFLMAEWMSTGDFLWEQAPNAITDTIRAELPYVATLTRSTDCVWGGNSRPEFSGQRLLTEDLVLEQGVAEFRFDSGTRLVIEGPTKIKLVTGCCAHLDYGSMVLHGYEPTPEFTLITPLLTLHDIGTEYGARVDKDGEVDLHVFEGAVRVDANHKNEQFAESIIIQAGHARRLKDNKVDDIPLSPERFKREVPGDPQTPLALQQELRAYDSFHPTVIAVPESSSAWQTAGTGWKTPWTKHKGSGELAVGESHPRKSLSRTPLAENQLGLIELSKGEMAWRALEKPIRMDTNAIYYLSFSMQKNSSGPNIKDDQFGNLSLQTSKVLAHSRKILFGMSSEGYATLQADMQIVEEAPPLQTGETYFIVAKIVASKNAPDQVFMRAFAKQEAIPDREPPVWTCVTTPFHDSNTWDLVRLNVGQQGDYLFDELRIGTTWASVVNPNPPRLEQ</sequence>
<evidence type="ECO:0000313" key="2">
    <source>
        <dbReference type="EMBL" id="QDT91106.1"/>
    </source>
</evidence>
<gene>
    <name evidence="2" type="ORF">Pan161_27610</name>
</gene>